<dbReference type="AlphaFoldDB" id="A0A6J4U663"/>
<reference evidence="1" key="1">
    <citation type="submission" date="2020-02" db="EMBL/GenBank/DDBJ databases">
        <authorList>
            <person name="Meier V. D."/>
        </authorList>
    </citation>
    <scope>NUCLEOTIDE SEQUENCE</scope>
    <source>
        <strain evidence="1">AVDCRST_MAG23</strain>
    </source>
</reference>
<dbReference type="Gene3D" id="2.60.40.1190">
    <property type="match status" value="1"/>
</dbReference>
<dbReference type="EMBL" id="CADCWD010000072">
    <property type="protein sequence ID" value="CAA9541862.1"/>
    <property type="molecule type" value="Genomic_DNA"/>
</dbReference>
<sequence>MRRLLQLDPESVCDAVDRIEVEAVRKAERLSLRYLVSGSIDDLLLPRGEAPQRAHQLWDHSCFEVFLRPSGSEAYCEFNFAPSRRWAAYRFRQHRSGMCDIEVAEPDIDGRASDGGYDMRVELDLSGVPELTDGELWQVNISTIIEETNGRKSYWALAHPPGKADFHNPDCFVLDLPPAA</sequence>
<dbReference type="CDD" id="cd09627">
    <property type="entry name" value="DOMON_murB_like"/>
    <property type="match status" value="1"/>
</dbReference>
<proteinExistence type="predicted"/>
<gene>
    <name evidence="1" type="ORF">AVDCRST_MAG23-2151</name>
</gene>
<dbReference type="SUPFAM" id="SSF49344">
    <property type="entry name" value="CBD9-like"/>
    <property type="match status" value="1"/>
</dbReference>
<name>A0A6J4U663_9SPHN</name>
<accession>A0A6J4U663</accession>
<evidence type="ECO:0000313" key="1">
    <source>
        <dbReference type="EMBL" id="CAA9541862.1"/>
    </source>
</evidence>
<organism evidence="1">
    <name type="scientific">uncultured Sphingosinicella sp</name>
    <dbReference type="NCBI Taxonomy" id="478748"/>
    <lineage>
        <taxon>Bacteria</taxon>
        <taxon>Pseudomonadati</taxon>
        <taxon>Pseudomonadota</taxon>
        <taxon>Alphaproteobacteria</taxon>
        <taxon>Sphingomonadales</taxon>
        <taxon>Sphingosinicellaceae</taxon>
        <taxon>Sphingosinicella</taxon>
        <taxon>environmental samples</taxon>
    </lineage>
</organism>
<evidence type="ECO:0008006" key="2">
    <source>
        <dbReference type="Google" id="ProtNLM"/>
    </source>
</evidence>
<protein>
    <recommendedName>
        <fullName evidence="2">DOMON-like domain-containing protein</fullName>
    </recommendedName>
</protein>